<sequence length="186" mass="19983">MGSSGSKASDQGGHGSGWQPGVPGQERRFSASGYDITPLTTEERIAAAKPLTDFQRNVTLQAGTERAFTGKTVDGSPHDNKRKGTYVSAVGGLPLFSSEHKYDSGTGWPSFFKPLDPEHVIEVADTSIPFMPRVEVLCARSGAHLGHVFTDGPRPTGRRYCMNAAALRFIPEGEELPPESRPALSQ</sequence>
<evidence type="ECO:0000256" key="3">
    <source>
        <dbReference type="ARBA" id="ARBA00023002"/>
    </source>
</evidence>
<comment type="function">
    <text evidence="5">Catalyzes the reduction of methionine sulfoxide (MetSO) to methionine in proteins. Plays a protective role against oxidative stress by restoring activity to proteins that have been inactivated by methionine oxidation. MSRB family specifically reduces the MetSO R-enantiomer.</text>
</comment>
<dbReference type="PROSITE" id="PS51790">
    <property type="entry name" value="MSRB"/>
    <property type="match status" value="1"/>
</dbReference>
<dbReference type="EMBL" id="LHPG02000002">
    <property type="protein sequence ID" value="PRW60826.1"/>
    <property type="molecule type" value="Genomic_DNA"/>
</dbReference>
<feature type="region of interest" description="Disordered" evidence="6">
    <location>
        <begin position="1"/>
        <end position="30"/>
    </location>
</feature>
<evidence type="ECO:0000256" key="5">
    <source>
        <dbReference type="RuleBase" id="RU365044"/>
    </source>
</evidence>
<evidence type="ECO:0000313" key="9">
    <source>
        <dbReference type="Proteomes" id="UP000239899"/>
    </source>
</evidence>
<dbReference type="PANTHER" id="PTHR10173">
    <property type="entry name" value="METHIONINE SULFOXIDE REDUCTASE"/>
    <property type="match status" value="1"/>
</dbReference>
<evidence type="ECO:0000256" key="2">
    <source>
        <dbReference type="ARBA" id="ARBA00012499"/>
    </source>
</evidence>
<dbReference type="STRING" id="3076.A0A2P6U3D8"/>
<comment type="cofactor">
    <cofactor evidence="5">
        <name>Zn(2+)</name>
        <dbReference type="ChEBI" id="CHEBI:29105"/>
    </cofactor>
    <text evidence="5">Binds 1 zinc ion per subunit.</text>
</comment>
<dbReference type="GO" id="GO:0033743">
    <property type="term" value="F:peptide-methionine (R)-S-oxide reductase activity"/>
    <property type="evidence" value="ECO:0007669"/>
    <property type="project" value="UniProtKB-EC"/>
</dbReference>
<keyword evidence="3 5" id="KW-0560">Oxidoreductase</keyword>
<dbReference type="PANTHER" id="PTHR10173:SF52">
    <property type="entry name" value="METHIONINE-R-SULFOXIDE REDUCTASE B1"/>
    <property type="match status" value="1"/>
</dbReference>
<gene>
    <name evidence="8" type="ORF">C2E21_0988</name>
</gene>
<evidence type="ECO:0000259" key="7">
    <source>
        <dbReference type="PROSITE" id="PS51790"/>
    </source>
</evidence>
<dbReference type="EC" id="1.8.4.12" evidence="2 5"/>
<dbReference type="SUPFAM" id="SSF51316">
    <property type="entry name" value="Mss4-like"/>
    <property type="match status" value="1"/>
</dbReference>
<dbReference type="OrthoDB" id="44061at2759"/>
<organism evidence="8 9">
    <name type="scientific">Chlorella sorokiniana</name>
    <name type="common">Freshwater green alga</name>
    <dbReference type="NCBI Taxonomy" id="3076"/>
    <lineage>
        <taxon>Eukaryota</taxon>
        <taxon>Viridiplantae</taxon>
        <taxon>Chlorophyta</taxon>
        <taxon>core chlorophytes</taxon>
        <taxon>Trebouxiophyceae</taxon>
        <taxon>Chlorellales</taxon>
        <taxon>Chlorellaceae</taxon>
        <taxon>Chlorella clade</taxon>
        <taxon>Chlorella</taxon>
    </lineage>
</organism>
<reference evidence="8 9" key="1">
    <citation type="journal article" date="2018" name="Plant J.">
        <title>Genome sequences of Chlorella sorokiniana UTEX 1602 and Micractinium conductrix SAG 241.80: implications to maltose excretion by a green alga.</title>
        <authorList>
            <person name="Arriola M.B."/>
            <person name="Velmurugan N."/>
            <person name="Zhang Y."/>
            <person name="Plunkett M.H."/>
            <person name="Hondzo H."/>
            <person name="Barney B.M."/>
        </authorList>
    </citation>
    <scope>NUCLEOTIDE SEQUENCE [LARGE SCALE GENOMIC DNA]</scope>
    <source>
        <strain evidence="9">UTEX 1602</strain>
    </source>
</reference>
<evidence type="ECO:0000256" key="6">
    <source>
        <dbReference type="SAM" id="MobiDB-lite"/>
    </source>
</evidence>
<dbReference type="InterPro" id="IPR028427">
    <property type="entry name" value="Met_Sox_Rdtase_MsrB"/>
</dbReference>
<dbReference type="GO" id="GO:0046872">
    <property type="term" value="F:metal ion binding"/>
    <property type="evidence" value="ECO:0007669"/>
    <property type="project" value="UniProtKB-KW"/>
</dbReference>
<feature type="domain" description="MsrB" evidence="7">
    <location>
        <begin position="44"/>
        <end position="172"/>
    </location>
</feature>
<dbReference type="Pfam" id="PF01641">
    <property type="entry name" value="SelR"/>
    <property type="match status" value="1"/>
</dbReference>
<dbReference type="GO" id="GO:0006979">
    <property type="term" value="P:response to oxidative stress"/>
    <property type="evidence" value="ECO:0007669"/>
    <property type="project" value="InterPro"/>
</dbReference>
<accession>A0A2P6U3D8</accession>
<evidence type="ECO:0000256" key="1">
    <source>
        <dbReference type="ARBA" id="ARBA00007174"/>
    </source>
</evidence>
<evidence type="ECO:0000256" key="4">
    <source>
        <dbReference type="ARBA" id="ARBA00048488"/>
    </source>
</evidence>
<proteinExistence type="inferred from homology"/>
<dbReference type="Gene3D" id="2.170.150.20">
    <property type="entry name" value="Peptide methionine sulfoxide reductase"/>
    <property type="match status" value="1"/>
</dbReference>
<dbReference type="Proteomes" id="UP000239899">
    <property type="component" value="Unassembled WGS sequence"/>
</dbReference>
<dbReference type="GO" id="GO:0030091">
    <property type="term" value="P:protein repair"/>
    <property type="evidence" value="ECO:0007669"/>
    <property type="project" value="InterPro"/>
</dbReference>
<keyword evidence="5" id="KW-0862">Zinc</keyword>
<dbReference type="AlphaFoldDB" id="A0A2P6U3D8"/>
<comment type="caution">
    <text evidence="8">The sequence shown here is derived from an EMBL/GenBank/DDBJ whole genome shotgun (WGS) entry which is preliminary data.</text>
</comment>
<comment type="catalytic activity">
    <reaction evidence="4 5">
        <text>L-methionyl-[protein] + [thioredoxin]-disulfide + H2O = L-methionyl-(R)-S-oxide-[protein] + [thioredoxin]-dithiol</text>
        <dbReference type="Rhea" id="RHEA:24164"/>
        <dbReference type="Rhea" id="RHEA-COMP:10698"/>
        <dbReference type="Rhea" id="RHEA-COMP:10700"/>
        <dbReference type="Rhea" id="RHEA-COMP:12313"/>
        <dbReference type="Rhea" id="RHEA-COMP:12314"/>
        <dbReference type="ChEBI" id="CHEBI:15377"/>
        <dbReference type="ChEBI" id="CHEBI:16044"/>
        <dbReference type="ChEBI" id="CHEBI:29950"/>
        <dbReference type="ChEBI" id="CHEBI:45764"/>
        <dbReference type="ChEBI" id="CHEBI:50058"/>
        <dbReference type="EC" id="1.8.4.12"/>
    </reaction>
</comment>
<dbReference type="InterPro" id="IPR011057">
    <property type="entry name" value="Mss4-like_sf"/>
</dbReference>
<dbReference type="NCBIfam" id="TIGR00357">
    <property type="entry name" value="peptide-methionine (R)-S-oxide reductase MsrB"/>
    <property type="match status" value="1"/>
</dbReference>
<dbReference type="GO" id="GO:0005737">
    <property type="term" value="C:cytoplasm"/>
    <property type="evidence" value="ECO:0007669"/>
    <property type="project" value="TreeGrafter"/>
</dbReference>
<protein>
    <recommendedName>
        <fullName evidence="2 5">Peptide-methionine (R)-S-oxide reductase</fullName>
        <ecNumber evidence="2 5">1.8.4.12</ecNumber>
    </recommendedName>
</protein>
<dbReference type="InterPro" id="IPR002579">
    <property type="entry name" value="Met_Sox_Rdtase_MsrB_dom"/>
</dbReference>
<evidence type="ECO:0000313" key="8">
    <source>
        <dbReference type="EMBL" id="PRW60826.1"/>
    </source>
</evidence>
<keyword evidence="9" id="KW-1185">Reference proteome</keyword>
<name>A0A2P6U3D8_CHLSO</name>
<comment type="similarity">
    <text evidence="1 5">Belongs to the MsrB Met sulfoxide reductase family.</text>
</comment>
<keyword evidence="5" id="KW-0479">Metal-binding</keyword>